<evidence type="ECO:0000313" key="1">
    <source>
        <dbReference type="EMBL" id="JAD45504.1"/>
    </source>
</evidence>
<reference evidence="1" key="2">
    <citation type="journal article" date="2015" name="Data Brief">
        <title>Shoot transcriptome of the giant reed, Arundo donax.</title>
        <authorList>
            <person name="Barrero R.A."/>
            <person name="Guerrero F.D."/>
            <person name="Moolhuijzen P."/>
            <person name="Goolsby J.A."/>
            <person name="Tidwell J."/>
            <person name="Bellgard S.E."/>
            <person name="Bellgard M.I."/>
        </authorList>
    </citation>
    <scope>NUCLEOTIDE SEQUENCE</scope>
    <source>
        <tissue evidence="1">Shoot tissue taken approximately 20 cm above the soil surface</tissue>
    </source>
</reference>
<dbReference type="EMBL" id="GBRH01252391">
    <property type="protein sequence ID" value="JAD45504.1"/>
    <property type="molecule type" value="Transcribed_RNA"/>
</dbReference>
<proteinExistence type="predicted"/>
<accession>A0A0A9A1J2</accession>
<protein>
    <submittedName>
        <fullName evidence="1">Uncharacterized protein</fullName>
    </submittedName>
</protein>
<sequence>MTVSCFLEEATLDQ</sequence>
<organism evidence="1">
    <name type="scientific">Arundo donax</name>
    <name type="common">Giant reed</name>
    <name type="synonym">Donax arundinaceus</name>
    <dbReference type="NCBI Taxonomy" id="35708"/>
    <lineage>
        <taxon>Eukaryota</taxon>
        <taxon>Viridiplantae</taxon>
        <taxon>Streptophyta</taxon>
        <taxon>Embryophyta</taxon>
        <taxon>Tracheophyta</taxon>
        <taxon>Spermatophyta</taxon>
        <taxon>Magnoliopsida</taxon>
        <taxon>Liliopsida</taxon>
        <taxon>Poales</taxon>
        <taxon>Poaceae</taxon>
        <taxon>PACMAD clade</taxon>
        <taxon>Arundinoideae</taxon>
        <taxon>Arundineae</taxon>
        <taxon>Arundo</taxon>
    </lineage>
</organism>
<reference evidence="1" key="1">
    <citation type="submission" date="2014-09" db="EMBL/GenBank/DDBJ databases">
        <authorList>
            <person name="Magalhaes I.L.F."/>
            <person name="Oliveira U."/>
            <person name="Santos F.R."/>
            <person name="Vidigal T.H.D.A."/>
            <person name="Brescovit A.D."/>
            <person name="Santos A.J."/>
        </authorList>
    </citation>
    <scope>NUCLEOTIDE SEQUENCE</scope>
    <source>
        <tissue evidence="1">Shoot tissue taken approximately 20 cm above the soil surface</tissue>
    </source>
</reference>
<name>A0A0A9A1J2_ARUDO</name>